<organism evidence="1 2">
    <name type="scientific">Caerostris darwini</name>
    <dbReference type="NCBI Taxonomy" id="1538125"/>
    <lineage>
        <taxon>Eukaryota</taxon>
        <taxon>Metazoa</taxon>
        <taxon>Ecdysozoa</taxon>
        <taxon>Arthropoda</taxon>
        <taxon>Chelicerata</taxon>
        <taxon>Arachnida</taxon>
        <taxon>Araneae</taxon>
        <taxon>Araneomorphae</taxon>
        <taxon>Entelegynae</taxon>
        <taxon>Araneoidea</taxon>
        <taxon>Araneidae</taxon>
        <taxon>Caerostris</taxon>
    </lineage>
</organism>
<sequence length="106" mass="11696">MSRSASLLLKSPERASKSLKKGALFGICNLRQRRISLFLNAFKREIHTGARATSGAHTKSTFLVDDFSPEFPGGRARGHRSKSTGYQNLFVAMCGFYPGIGKMQLE</sequence>
<accession>A0AAV4WDI4</accession>
<name>A0AAV4WDI4_9ARAC</name>
<comment type="caution">
    <text evidence="1">The sequence shown here is derived from an EMBL/GenBank/DDBJ whole genome shotgun (WGS) entry which is preliminary data.</text>
</comment>
<evidence type="ECO:0000313" key="2">
    <source>
        <dbReference type="Proteomes" id="UP001054837"/>
    </source>
</evidence>
<dbReference type="AlphaFoldDB" id="A0AAV4WDI4"/>
<keyword evidence="2" id="KW-1185">Reference proteome</keyword>
<evidence type="ECO:0000313" key="1">
    <source>
        <dbReference type="EMBL" id="GIY80026.1"/>
    </source>
</evidence>
<dbReference type="EMBL" id="BPLQ01014469">
    <property type="protein sequence ID" value="GIY80026.1"/>
    <property type="molecule type" value="Genomic_DNA"/>
</dbReference>
<protein>
    <submittedName>
        <fullName evidence="1">Uncharacterized protein</fullName>
    </submittedName>
</protein>
<proteinExistence type="predicted"/>
<dbReference type="Proteomes" id="UP001054837">
    <property type="component" value="Unassembled WGS sequence"/>
</dbReference>
<reference evidence="1 2" key="1">
    <citation type="submission" date="2021-06" db="EMBL/GenBank/DDBJ databases">
        <title>Caerostris darwini draft genome.</title>
        <authorList>
            <person name="Kono N."/>
            <person name="Arakawa K."/>
        </authorList>
    </citation>
    <scope>NUCLEOTIDE SEQUENCE [LARGE SCALE GENOMIC DNA]</scope>
</reference>
<gene>
    <name evidence="1" type="ORF">CDAR_507231</name>
</gene>